<dbReference type="EMBL" id="JACRDE010000486">
    <property type="protein sequence ID" value="MBI5251488.1"/>
    <property type="molecule type" value="Genomic_DNA"/>
</dbReference>
<comment type="caution">
    <text evidence="2">The sequence shown here is derived from an EMBL/GenBank/DDBJ whole genome shotgun (WGS) entry which is preliminary data.</text>
</comment>
<reference evidence="2" key="1">
    <citation type="submission" date="2020-07" db="EMBL/GenBank/DDBJ databases">
        <title>Huge and variable diversity of episymbiotic CPR bacteria and DPANN archaea in groundwater ecosystems.</title>
        <authorList>
            <person name="He C.Y."/>
            <person name="Keren R."/>
            <person name="Whittaker M."/>
            <person name="Farag I.F."/>
            <person name="Doudna J."/>
            <person name="Cate J.H.D."/>
            <person name="Banfield J.F."/>
        </authorList>
    </citation>
    <scope>NUCLEOTIDE SEQUENCE</scope>
    <source>
        <strain evidence="2">NC_groundwater_1664_Pr3_B-0.1um_52_9</strain>
    </source>
</reference>
<accession>A0A9D6Z1V3</accession>
<gene>
    <name evidence="2" type="ORF">HY912_18520</name>
</gene>
<dbReference type="AlphaFoldDB" id="A0A9D6Z1V3"/>
<proteinExistence type="predicted"/>
<sequence>MQKTVMIAVIIILVAFGAVLISVGNAADVSSVPGQGYVPSDKQITPGDNAAPYRSPDDGNLRPECVIDSSLLDGRAPQPPQPDEISVGSFQCQV</sequence>
<evidence type="ECO:0000313" key="2">
    <source>
        <dbReference type="EMBL" id="MBI5251488.1"/>
    </source>
</evidence>
<dbReference type="Proteomes" id="UP000807825">
    <property type="component" value="Unassembled WGS sequence"/>
</dbReference>
<name>A0A9D6Z1V3_9BACT</name>
<evidence type="ECO:0000256" key="1">
    <source>
        <dbReference type="SAM" id="MobiDB-lite"/>
    </source>
</evidence>
<protein>
    <submittedName>
        <fullName evidence="2">Uncharacterized protein</fullName>
    </submittedName>
</protein>
<feature type="region of interest" description="Disordered" evidence="1">
    <location>
        <begin position="32"/>
        <end position="94"/>
    </location>
</feature>
<evidence type="ECO:0000313" key="3">
    <source>
        <dbReference type="Proteomes" id="UP000807825"/>
    </source>
</evidence>
<organism evidence="2 3">
    <name type="scientific">Desulfomonile tiedjei</name>
    <dbReference type="NCBI Taxonomy" id="2358"/>
    <lineage>
        <taxon>Bacteria</taxon>
        <taxon>Pseudomonadati</taxon>
        <taxon>Thermodesulfobacteriota</taxon>
        <taxon>Desulfomonilia</taxon>
        <taxon>Desulfomonilales</taxon>
        <taxon>Desulfomonilaceae</taxon>
        <taxon>Desulfomonile</taxon>
    </lineage>
</organism>